<evidence type="ECO:0000256" key="7">
    <source>
        <dbReference type="ARBA" id="ARBA00022801"/>
    </source>
</evidence>
<dbReference type="RefSeq" id="WP_069116713.1">
    <property type="nucleotide sequence ID" value="NZ_CP017015.1"/>
</dbReference>
<keyword evidence="3 9" id="KW-0698">rRNA processing</keyword>
<dbReference type="Pfam" id="PF02130">
    <property type="entry name" value="YbeY"/>
    <property type="match status" value="1"/>
</dbReference>
<proteinExistence type="inferred from homology"/>
<sequence>MDEISFIYEDNNKLLKNYEMIYAKLLASTKKHLNIEQNLLLSVFFILPEKSLELNKKYRNKEYVGDVISFPIDDPLGIYQQLEFREIGDIFITYEEALNKAKNYDHKIEDEMAWLFVHGILHILGYDHETNEEDEKEMFKLTDKILKDINVSYKIV</sequence>
<gene>
    <name evidence="9 10" type="primary">ybeY</name>
    <name evidence="10" type="ORF">SHELI_v1c06750</name>
</gene>
<organism evidence="10 11">
    <name type="scientific">Spiroplasma helicoides</name>
    <dbReference type="NCBI Taxonomy" id="216938"/>
    <lineage>
        <taxon>Bacteria</taxon>
        <taxon>Bacillati</taxon>
        <taxon>Mycoplasmatota</taxon>
        <taxon>Mollicutes</taxon>
        <taxon>Entomoplasmatales</taxon>
        <taxon>Spiroplasmataceae</taxon>
        <taxon>Spiroplasma</taxon>
    </lineage>
</organism>
<dbReference type="EMBL" id="CP017015">
    <property type="protein sequence ID" value="AOG60626.1"/>
    <property type="molecule type" value="Genomic_DNA"/>
</dbReference>
<evidence type="ECO:0000256" key="3">
    <source>
        <dbReference type="ARBA" id="ARBA00022552"/>
    </source>
</evidence>
<evidence type="ECO:0000256" key="9">
    <source>
        <dbReference type="HAMAP-Rule" id="MF_00009"/>
    </source>
</evidence>
<comment type="subcellular location">
    <subcellularLocation>
        <location evidence="9">Cytoplasm</location>
    </subcellularLocation>
</comment>
<keyword evidence="7 9" id="KW-0378">Hydrolase</keyword>
<keyword evidence="9" id="KW-0963">Cytoplasm</keyword>
<feature type="binding site" evidence="9">
    <location>
        <position position="122"/>
    </location>
    <ligand>
        <name>Zn(2+)</name>
        <dbReference type="ChEBI" id="CHEBI:29105"/>
        <note>catalytic</note>
    </ligand>
</feature>
<evidence type="ECO:0000256" key="8">
    <source>
        <dbReference type="ARBA" id="ARBA00022833"/>
    </source>
</evidence>
<keyword evidence="2 9" id="KW-0690">Ribosome biogenesis</keyword>
<dbReference type="PANTHER" id="PTHR46986:SF1">
    <property type="entry name" value="ENDORIBONUCLEASE YBEY, CHLOROPLASTIC"/>
    <property type="match status" value="1"/>
</dbReference>
<evidence type="ECO:0000256" key="5">
    <source>
        <dbReference type="ARBA" id="ARBA00022723"/>
    </source>
</evidence>
<dbReference type="OrthoDB" id="9807740at2"/>
<dbReference type="PATRIC" id="fig|216938.3.peg.688"/>
<dbReference type="GO" id="GO:0005737">
    <property type="term" value="C:cytoplasm"/>
    <property type="evidence" value="ECO:0007669"/>
    <property type="project" value="UniProtKB-SubCell"/>
</dbReference>
<keyword evidence="4 9" id="KW-0540">Nuclease</keyword>
<dbReference type="InterPro" id="IPR002036">
    <property type="entry name" value="YbeY"/>
</dbReference>
<dbReference type="EC" id="3.1.-.-" evidence="9"/>
<accession>A0A1B3SL23</accession>
<dbReference type="KEGG" id="shj:SHELI_v1c06750"/>
<dbReference type="Proteomes" id="UP000094378">
    <property type="component" value="Chromosome"/>
</dbReference>
<dbReference type="STRING" id="216938.SHELI_v1c06750"/>
<keyword evidence="5 9" id="KW-0479">Metal-binding</keyword>
<dbReference type="InterPro" id="IPR020549">
    <property type="entry name" value="YbeY_CS"/>
</dbReference>
<comment type="cofactor">
    <cofactor evidence="9">
        <name>Zn(2+)</name>
        <dbReference type="ChEBI" id="CHEBI:29105"/>
    </cofactor>
    <text evidence="9">Binds 1 zinc ion.</text>
</comment>
<comment type="function">
    <text evidence="9">Single strand-specific metallo-endoribonuclease involved in late-stage 70S ribosome quality control and in maturation of the 3' terminus of the 16S rRNA.</text>
</comment>
<reference evidence="10 11" key="1">
    <citation type="submission" date="2016-08" db="EMBL/GenBank/DDBJ databases">
        <title>Complete genome sequence of Spiroplasma helicoides TABS-2 (DSM 22551).</title>
        <authorList>
            <person name="Shen W.-Y."/>
            <person name="Lo W.-S."/>
            <person name="Lai Y.-C."/>
            <person name="Kuo C.-H."/>
        </authorList>
    </citation>
    <scope>NUCLEOTIDE SEQUENCE [LARGE SCALE GENOMIC DNA]</scope>
    <source>
        <strain evidence="10 11">TABS-2</strain>
    </source>
</reference>
<dbReference type="GO" id="GO:0006364">
    <property type="term" value="P:rRNA processing"/>
    <property type="evidence" value="ECO:0007669"/>
    <property type="project" value="UniProtKB-UniRule"/>
</dbReference>
<dbReference type="HAMAP" id="MF_00009">
    <property type="entry name" value="Endoribonucl_YbeY"/>
    <property type="match status" value="1"/>
</dbReference>
<dbReference type="InterPro" id="IPR023091">
    <property type="entry name" value="MetalPrtase_cat_dom_sf_prd"/>
</dbReference>
<dbReference type="AlphaFoldDB" id="A0A1B3SL23"/>
<comment type="similarity">
    <text evidence="1 9">Belongs to the endoribonuclease YbeY family.</text>
</comment>
<dbReference type="Gene3D" id="3.40.390.30">
    <property type="entry name" value="Metalloproteases ('zincins'), catalytic domain"/>
    <property type="match status" value="1"/>
</dbReference>
<dbReference type="NCBIfam" id="TIGR00043">
    <property type="entry name" value="rRNA maturation RNase YbeY"/>
    <property type="match status" value="1"/>
</dbReference>
<evidence type="ECO:0000313" key="10">
    <source>
        <dbReference type="EMBL" id="AOG60626.1"/>
    </source>
</evidence>
<evidence type="ECO:0000256" key="4">
    <source>
        <dbReference type="ARBA" id="ARBA00022722"/>
    </source>
</evidence>
<dbReference type="GO" id="GO:0004521">
    <property type="term" value="F:RNA endonuclease activity"/>
    <property type="evidence" value="ECO:0007669"/>
    <property type="project" value="UniProtKB-UniRule"/>
</dbReference>
<dbReference type="PROSITE" id="PS01306">
    <property type="entry name" value="UPF0054"/>
    <property type="match status" value="1"/>
</dbReference>
<evidence type="ECO:0000313" key="11">
    <source>
        <dbReference type="Proteomes" id="UP000094378"/>
    </source>
</evidence>
<keyword evidence="6 9" id="KW-0255">Endonuclease</keyword>
<name>A0A1B3SL23_9MOLU</name>
<feature type="binding site" evidence="9">
    <location>
        <position position="128"/>
    </location>
    <ligand>
        <name>Zn(2+)</name>
        <dbReference type="ChEBI" id="CHEBI:29105"/>
        <note>catalytic</note>
    </ligand>
</feature>
<protein>
    <recommendedName>
        <fullName evidence="9">Endoribonuclease YbeY</fullName>
        <ecNumber evidence="9">3.1.-.-</ecNumber>
    </recommendedName>
</protein>
<evidence type="ECO:0000256" key="6">
    <source>
        <dbReference type="ARBA" id="ARBA00022759"/>
    </source>
</evidence>
<keyword evidence="11" id="KW-1185">Reference proteome</keyword>
<evidence type="ECO:0000256" key="2">
    <source>
        <dbReference type="ARBA" id="ARBA00022517"/>
    </source>
</evidence>
<dbReference type="SUPFAM" id="SSF55486">
    <property type="entry name" value="Metalloproteases ('zincins'), catalytic domain"/>
    <property type="match status" value="1"/>
</dbReference>
<keyword evidence="8 9" id="KW-0862">Zinc</keyword>
<dbReference type="GO" id="GO:0008270">
    <property type="term" value="F:zinc ion binding"/>
    <property type="evidence" value="ECO:0007669"/>
    <property type="project" value="UniProtKB-UniRule"/>
</dbReference>
<feature type="binding site" evidence="9">
    <location>
        <position position="118"/>
    </location>
    <ligand>
        <name>Zn(2+)</name>
        <dbReference type="ChEBI" id="CHEBI:29105"/>
        <note>catalytic</note>
    </ligand>
</feature>
<evidence type="ECO:0000256" key="1">
    <source>
        <dbReference type="ARBA" id="ARBA00010875"/>
    </source>
</evidence>
<dbReference type="GO" id="GO:0004222">
    <property type="term" value="F:metalloendopeptidase activity"/>
    <property type="evidence" value="ECO:0007669"/>
    <property type="project" value="InterPro"/>
</dbReference>
<dbReference type="PANTHER" id="PTHR46986">
    <property type="entry name" value="ENDORIBONUCLEASE YBEY, CHLOROPLASTIC"/>
    <property type="match status" value="1"/>
</dbReference>